<dbReference type="Gene3D" id="2.30.110.10">
    <property type="entry name" value="Electron Transport, Fmn-binding Protein, Chain A"/>
    <property type="match status" value="1"/>
</dbReference>
<gene>
    <name evidence="1" type="ORF">HYG82_04395</name>
</gene>
<sequence length="143" mass="16550">MEHADYVYTKGMKESDLTERLRTGDHGVLALADGDDAYAVPLSYRYDGERILLRVSYHDNDAEKRRYLETTDTATFVRYGGSTDESWSVHIRGPVTRSNRDVDEETLNEWFPPFRLFDEAIEDVEFELYELEPVAVAGRETMD</sequence>
<dbReference type="InterPro" id="IPR024747">
    <property type="entry name" value="Pyridox_Oxase-rel"/>
</dbReference>
<accession>A0A7D5KJI9</accession>
<dbReference type="InterPro" id="IPR012349">
    <property type="entry name" value="Split_barrel_FMN-bd"/>
</dbReference>
<evidence type="ECO:0000313" key="1">
    <source>
        <dbReference type="EMBL" id="QLG48138.1"/>
    </source>
</evidence>
<dbReference type="EMBL" id="CP058601">
    <property type="protein sequence ID" value="QLG48138.1"/>
    <property type="molecule type" value="Genomic_DNA"/>
</dbReference>
<dbReference type="Pfam" id="PF12900">
    <property type="entry name" value="Pyridox_ox_2"/>
    <property type="match status" value="1"/>
</dbReference>
<dbReference type="KEGG" id="haly:HYG82_04395"/>
<protein>
    <submittedName>
        <fullName evidence="1">Pyridoxamine 5'-phosphate oxidase family protein</fullName>
    </submittedName>
</protein>
<dbReference type="Proteomes" id="UP000509241">
    <property type="component" value="Chromosome"/>
</dbReference>
<dbReference type="AlphaFoldDB" id="A0A7D5KJI9"/>
<dbReference type="GeneID" id="56032504"/>
<evidence type="ECO:0000313" key="2">
    <source>
        <dbReference type="Proteomes" id="UP000509241"/>
    </source>
</evidence>
<proteinExistence type="predicted"/>
<name>A0A7D5KJI9_9EURY</name>
<keyword evidence="2" id="KW-1185">Reference proteome</keyword>
<dbReference type="SUPFAM" id="SSF50475">
    <property type="entry name" value="FMN-binding split barrel"/>
    <property type="match status" value="1"/>
</dbReference>
<reference evidence="1 2" key="1">
    <citation type="submission" date="2020-07" db="EMBL/GenBank/DDBJ databases">
        <authorList>
            <person name="Cui H."/>
        </authorList>
    </citation>
    <scope>NUCLEOTIDE SEQUENCE [LARGE SCALE GENOMIC DNA]</scope>
    <source>
        <strain evidence="1 2">YPL8</strain>
    </source>
</reference>
<organism evidence="1 2">
    <name type="scientific">Natrinema halophilum</name>
    <dbReference type="NCBI Taxonomy" id="1699371"/>
    <lineage>
        <taxon>Archaea</taxon>
        <taxon>Methanobacteriati</taxon>
        <taxon>Methanobacteriota</taxon>
        <taxon>Stenosarchaea group</taxon>
        <taxon>Halobacteria</taxon>
        <taxon>Halobacteriales</taxon>
        <taxon>Natrialbaceae</taxon>
        <taxon>Natrinema</taxon>
    </lineage>
</organism>
<dbReference type="RefSeq" id="WP_179259879.1">
    <property type="nucleotide sequence ID" value="NZ_CP058601.1"/>
</dbReference>
<dbReference type="OrthoDB" id="288110at2157"/>